<gene>
    <name evidence="1" type="ORF">TcWFU_006143</name>
</gene>
<dbReference type="Proteomes" id="UP001651158">
    <property type="component" value="Unassembled WGS sequence"/>
</dbReference>
<reference evidence="1 2" key="1">
    <citation type="journal article" date="2022" name="Front. Cell. Infect. Microbiol.">
        <title>The Genomes of Two Strains of Taenia crassiceps the Animal Model for the Study of Human Cysticercosis.</title>
        <authorList>
            <person name="Bobes R.J."/>
            <person name="Estrada K."/>
            <person name="Rios-Valencia D.G."/>
            <person name="Calderon-Gallegos A."/>
            <person name="de la Torre P."/>
            <person name="Carrero J.C."/>
            <person name="Sanchez-Flores A."/>
            <person name="Laclette J.P."/>
        </authorList>
    </citation>
    <scope>NUCLEOTIDE SEQUENCE [LARGE SCALE GENOMIC DNA]</scope>
    <source>
        <strain evidence="1">WFUcys</strain>
    </source>
</reference>
<accession>A0ABR4Q416</accession>
<sequence length="72" mass="7904">MGIRLQANYGNSGGGNTKLRSSSIVTEDTNSCKELLTICFAIDGLHQKPKIDTTTQFPRIVQLSNSLSFWSL</sequence>
<proteinExistence type="predicted"/>
<comment type="caution">
    <text evidence="1">The sequence shown here is derived from an EMBL/GenBank/DDBJ whole genome shotgun (WGS) entry which is preliminary data.</text>
</comment>
<evidence type="ECO:0000313" key="1">
    <source>
        <dbReference type="EMBL" id="KAL5104110.1"/>
    </source>
</evidence>
<organism evidence="1 2">
    <name type="scientific">Taenia crassiceps</name>
    <dbReference type="NCBI Taxonomy" id="6207"/>
    <lineage>
        <taxon>Eukaryota</taxon>
        <taxon>Metazoa</taxon>
        <taxon>Spiralia</taxon>
        <taxon>Lophotrochozoa</taxon>
        <taxon>Platyhelminthes</taxon>
        <taxon>Cestoda</taxon>
        <taxon>Eucestoda</taxon>
        <taxon>Cyclophyllidea</taxon>
        <taxon>Taeniidae</taxon>
        <taxon>Taenia</taxon>
    </lineage>
</organism>
<protein>
    <submittedName>
        <fullName evidence="1">Uncharacterized protein</fullName>
    </submittedName>
</protein>
<name>A0ABR4Q416_9CEST</name>
<dbReference type="EMBL" id="JAKROA010000014">
    <property type="protein sequence ID" value="KAL5104110.1"/>
    <property type="molecule type" value="Genomic_DNA"/>
</dbReference>
<keyword evidence="2" id="KW-1185">Reference proteome</keyword>
<evidence type="ECO:0000313" key="2">
    <source>
        <dbReference type="Proteomes" id="UP001651158"/>
    </source>
</evidence>